<dbReference type="GO" id="GO:0005634">
    <property type="term" value="C:nucleus"/>
    <property type="evidence" value="ECO:0007669"/>
    <property type="project" value="UniProtKB-SubCell"/>
</dbReference>
<feature type="compositionally biased region" description="Low complexity" evidence="5">
    <location>
        <begin position="1036"/>
        <end position="1046"/>
    </location>
</feature>
<feature type="region of interest" description="Disordered" evidence="5">
    <location>
        <begin position="550"/>
        <end position="580"/>
    </location>
</feature>
<dbReference type="GO" id="GO:0003677">
    <property type="term" value="F:DNA binding"/>
    <property type="evidence" value="ECO:0007669"/>
    <property type="project" value="InterPro"/>
</dbReference>
<feature type="compositionally biased region" description="Low complexity" evidence="5">
    <location>
        <begin position="1384"/>
        <end position="1393"/>
    </location>
</feature>
<dbReference type="EMBL" id="ONZQ02000012">
    <property type="protein sequence ID" value="SPO05311.1"/>
    <property type="molecule type" value="Genomic_DNA"/>
</dbReference>
<evidence type="ECO:0000256" key="4">
    <source>
        <dbReference type="ARBA" id="ARBA00023242"/>
    </source>
</evidence>
<comment type="subcellular location">
    <subcellularLocation>
        <location evidence="1">Nucleus</location>
    </subcellularLocation>
</comment>
<feature type="domain" description="JmjC" evidence="6">
    <location>
        <begin position="175"/>
        <end position="345"/>
    </location>
</feature>
<feature type="region of interest" description="Disordered" evidence="5">
    <location>
        <begin position="880"/>
        <end position="1452"/>
    </location>
</feature>
<accession>A0AAE8SXY5</accession>
<dbReference type="SMART" id="SM00384">
    <property type="entry name" value="AT_hook"/>
    <property type="match status" value="6"/>
</dbReference>
<feature type="compositionally biased region" description="Acidic residues" evidence="5">
    <location>
        <begin position="1422"/>
        <end position="1435"/>
    </location>
</feature>
<evidence type="ECO:0000313" key="7">
    <source>
        <dbReference type="EMBL" id="SPO05311.1"/>
    </source>
</evidence>
<evidence type="ECO:0000256" key="5">
    <source>
        <dbReference type="SAM" id="MobiDB-lite"/>
    </source>
</evidence>
<dbReference type="InterPro" id="IPR018866">
    <property type="entry name" value="Znf-4CXXC_R1"/>
</dbReference>
<evidence type="ECO:0000256" key="3">
    <source>
        <dbReference type="ARBA" id="ARBA00023163"/>
    </source>
</evidence>
<feature type="compositionally biased region" description="Low complexity" evidence="5">
    <location>
        <begin position="1328"/>
        <end position="1340"/>
    </location>
</feature>
<dbReference type="PRINTS" id="PR00929">
    <property type="entry name" value="ATHOOK"/>
</dbReference>
<dbReference type="PROSITE" id="PS51184">
    <property type="entry name" value="JMJC"/>
    <property type="match status" value="1"/>
</dbReference>
<feature type="compositionally biased region" description="Acidic residues" evidence="5">
    <location>
        <begin position="973"/>
        <end position="986"/>
    </location>
</feature>
<feature type="compositionally biased region" description="Basic and acidic residues" evidence="5">
    <location>
        <begin position="779"/>
        <end position="793"/>
    </location>
</feature>
<feature type="compositionally biased region" description="Basic residues" evidence="5">
    <location>
        <begin position="1232"/>
        <end position="1243"/>
    </location>
</feature>
<evidence type="ECO:0000313" key="8">
    <source>
        <dbReference type="Proteomes" id="UP001187682"/>
    </source>
</evidence>
<dbReference type="Gene3D" id="2.60.120.650">
    <property type="entry name" value="Cupin"/>
    <property type="match status" value="1"/>
</dbReference>
<evidence type="ECO:0000256" key="1">
    <source>
        <dbReference type="ARBA" id="ARBA00004123"/>
    </source>
</evidence>
<reference evidence="7" key="1">
    <citation type="submission" date="2018-03" db="EMBL/GenBank/DDBJ databases">
        <authorList>
            <person name="Guldener U."/>
        </authorList>
    </citation>
    <scope>NUCLEOTIDE SEQUENCE</scope>
</reference>
<dbReference type="SMART" id="SM00558">
    <property type="entry name" value="JmjC"/>
    <property type="match status" value="1"/>
</dbReference>
<dbReference type="Proteomes" id="UP001187682">
    <property type="component" value="Unassembled WGS sequence"/>
</dbReference>
<evidence type="ECO:0000259" key="6">
    <source>
        <dbReference type="PROSITE" id="PS51184"/>
    </source>
</evidence>
<keyword evidence="2" id="KW-0805">Transcription regulation</keyword>
<feature type="compositionally biased region" description="Basic residues" evidence="5">
    <location>
        <begin position="1151"/>
        <end position="1161"/>
    </location>
</feature>
<feature type="compositionally biased region" description="Acidic residues" evidence="5">
    <location>
        <begin position="1135"/>
        <end position="1144"/>
    </location>
</feature>
<feature type="compositionally biased region" description="Basic residues" evidence="5">
    <location>
        <begin position="1257"/>
        <end position="1270"/>
    </location>
</feature>
<protein>
    <submittedName>
        <fullName evidence="7">Related to c-module-binding factor</fullName>
    </submittedName>
</protein>
<feature type="compositionally biased region" description="Basic residues" evidence="5">
    <location>
        <begin position="897"/>
        <end position="907"/>
    </location>
</feature>
<dbReference type="Pfam" id="PF10497">
    <property type="entry name" value="zf-4CXXC_R1"/>
    <property type="match status" value="1"/>
</dbReference>
<organism evidence="7 8">
    <name type="scientific">Cephalotrichum gorgonifer</name>
    <dbReference type="NCBI Taxonomy" id="2041049"/>
    <lineage>
        <taxon>Eukaryota</taxon>
        <taxon>Fungi</taxon>
        <taxon>Dikarya</taxon>
        <taxon>Ascomycota</taxon>
        <taxon>Pezizomycotina</taxon>
        <taxon>Sordariomycetes</taxon>
        <taxon>Hypocreomycetidae</taxon>
        <taxon>Microascales</taxon>
        <taxon>Microascaceae</taxon>
        <taxon>Cephalotrichum</taxon>
    </lineage>
</organism>
<keyword evidence="8" id="KW-1185">Reference proteome</keyword>
<dbReference type="Pfam" id="PF02373">
    <property type="entry name" value="JmjC"/>
    <property type="match status" value="1"/>
</dbReference>
<feature type="compositionally biased region" description="Acidic residues" evidence="5">
    <location>
        <begin position="1093"/>
        <end position="1104"/>
    </location>
</feature>
<feature type="region of interest" description="Disordered" evidence="5">
    <location>
        <begin position="698"/>
        <end position="805"/>
    </location>
</feature>
<sequence>MPAPLHPQAKFDPIPPDLDLHALVDETPNLSWVLRISTAQIRNLSQQEFENLVNIHVIQQGRPLVISGWDDVLPKDLFSSAWLIEENDKKQENVRDINAQTDIPMTLGHYMRSMRQLANQWTPTNYRDERRQRLYLKDIDCPPQWHDALRKIIPPNLFYLNENVTDRGVLESDGDRDRNGDIFRNDVQSAPAGDLMSCLPEEMRAQNLMCYIGHEGTYTAAHREMCASLGQNIMVETSGSENGEKPGSSIWFMTETNDREVVREYFLSMLGHDIEIEKHFAQINAWKKATFPVYVVEQKVGDFVLVPPLAAHQVWNRGTRTMKVAWNRTTVETLEMAMKEALPKARLVCRDEQYKNKAIVYYALCKYAAYLESAEENDDTGLLGLDPNLIRTSPRSQQLAAEFRRLFYIFSDILTDEMFATKVKEPEFIPFDSCITCSYCRSNIFNRFLTCKHCVRPLLNGEEDTYDVCMECYAMGRSCLCVSRLQWCEQWNWSGLVDKYEHWRAMIIKNDGFVDMENSPLPLEIARRRRGKKSLAQVCQEGLKRRPFKDITKPEAEKPESEPEPEVDDEGRIKKKKYKRKPKKGETRRCHVCCNRDYAYKVQLCSNPGCVEGYCYGTLYRAFDMMPQAVMESEHWQCPKCLGICNCGGCRRAGNMTPYTPKSTSLGHDTRPIADDRSVEMLVDFRMHNLTWLKAAGEESRSNNSRRMQRLREQADMAKSQEQANQATADEDAHATANGSAMGDVLPQPQPQPTTNGHGPDMDIVDIGTNGHATTNGHAPDDNLHDDGAEAHHGPNPMLPQDHPVAPLEASLHDRESVNSGAYPDPSMNLPQHLIGMGYYEQDDSPDKILFNPYETPTAESMVLDEPDIPEYLKKSIRAAKRKARQANEDDPDFSIRRRNERKKQKKDHAEDVELDPALFSTPESRPAALHHPPTEGAAGGEGDEGGDHPTGDSEEAFTLSLRRAKPKHSYAETDEVESLIDDPEDILPPWSSGRPRADTTPREARPEQRSEGEATPSASKKRGRPAKNLGTSLFSAPASDSPSQQPKRRGRPPKSRLSNVVSAEDGHVETDAPRGEEYGTLDDELRNLARDLEEELTRDEDADAQLADAAADGSTQKRTRGRPRRSAPQYAEVELTDEDEVDSGDERVAKQKRGPGRRRSSAAAFREAELSDEDEADTWTQKRGPGRPRRSIATVDIDDEYRSTPKRGPGRPRRSVPAQDLDEDEDDQTTKKRGPGRPRRSVPAHDSDEDFGSKAHSARAAKRGPGRPTRRSEARAPTSSPPPPPQEQSATKNMKMMSMAERMRLKGKNIKITSRAPGDAAKLGPRSASASASKSASPALGQSIDVQTEETVKVHGRPELRDEGYDPAASGSGPDNAGEESEGSGSDSSADSIPARVELPSLPKRLTATGRTIVSLGDVLSDAEDSSDASSDDEIPARTGSARVVEINDGD</sequence>
<keyword evidence="3" id="KW-0804">Transcription</keyword>
<keyword evidence="4" id="KW-0539">Nucleus</keyword>
<feature type="compositionally biased region" description="Basic and acidic residues" evidence="5">
    <location>
        <begin position="1065"/>
        <end position="1092"/>
    </location>
</feature>
<name>A0AAE8SXY5_9PEZI</name>
<feature type="compositionally biased region" description="Basic and acidic residues" evidence="5">
    <location>
        <begin position="550"/>
        <end position="561"/>
    </location>
</feature>
<feature type="compositionally biased region" description="Basic and acidic residues" evidence="5">
    <location>
        <begin position="996"/>
        <end position="1013"/>
    </location>
</feature>
<dbReference type="InterPro" id="IPR003347">
    <property type="entry name" value="JmjC_dom"/>
</dbReference>
<gene>
    <name evidence="7" type="ORF">DNG_07998</name>
</gene>
<dbReference type="SUPFAM" id="SSF51197">
    <property type="entry name" value="Clavaminate synthase-like"/>
    <property type="match status" value="1"/>
</dbReference>
<dbReference type="InterPro" id="IPR017956">
    <property type="entry name" value="AT_hook_DNA-bd_motif"/>
</dbReference>
<feature type="compositionally biased region" description="Basic residues" evidence="5">
    <location>
        <begin position="1205"/>
        <end position="1215"/>
    </location>
</feature>
<evidence type="ECO:0000256" key="2">
    <source>
        <dbReference type="ARBA" id="ARBA00023015"/>
    </source>
</evidence>
<comment type="caution">
    <text evidence="7">The sequence shown here is derived from an EMBL/GenBank/DDBJ whole genome shotgun (WGS) entry which is preliminary data.</text>
</comment>
<feature type="compositionally biased region" description="Basic and acidic residues" evidence="5">
    <location>
        <begin position="1351"/>
        <end position="1365"/>
    </location>
</feature>
<proteinExistence type="predicted"/>